<organism evidence="2 3">
    <name type="scientific">Paenibacillus cellulosilyticus</name>
    <dbReference type="NCBI Taxonomy" id="375489"/>
    <lineage>
        <taxon>Bacteria</taxon>
        <taxon>Bacillati</taxon>
        <taxon>Bacillota</taxon>
        <taxon>Bacilli</taxon>
        <taxon>Bacillales</taxon>
        <taxon>Paenibacillaceae</taxon>
        <taxon>Paenibacillus</taxon>
    </lineage>
</organism>
<name>A0A2V2YDY9_9BACL</name>
<dbReference type="Proteomes" id="UP000246635">
    <property type="component" value="Unassembled WGS sequence"/>
</dbReference>
<gene>
    <name evidence="2" type="ORF">DFQ01_14437</name>
</gene>
<dbReference type="EMBL" id="QGTQ01000044">
    <property type="protein sequence ID" value="PWV90261.1"/>
    <property type="molecule type" value="Genomic_DNA"/>
</dbReference>
<keyword evidence="3" id="KW-1185">Reference proteome</keyword>
<feature type="domain" description="Depolymerase 2 capsule K5-specific C-terminal" evidence="1">
    <location>
        <begin position="564"/>
        <end position="631"/>
    </location>
</feature>
<dbReference type="Pfam" id="PF25692">
    <property type="entry name" value="Phage_depo_C"/>
    <property type="match status" value="1"/>
</dbReference>
<dbReference type="AlphaFoldDB" id="A0A2V2YDY9"/>
<dbReference type="RefSeq" id="WP_110047461.1">
    <property type="nucleotide sequence ID" value="NZ_CP054610.1"/>
</dbReference>
<evidence type="ECO:0000313" key="3">
    <source>
        <dbReference type="Proteomes" id="UP000246635"/>
    </source>
</evidence>
<dbReference type="OrthoDB" id="2492682at2"/>
<proteinExistence type="predicted"/>
<evidence type="ECO:0000313" key="2">
    <source>
        <dbReference type="EMBL" id="PWV90261.1"/>
    </source>
</evidence>
<dbReference type="InterPro" id="IPR057996">
    <property type="entry name" value="K52_C"/>
</dbReference>
<dbReference type="SUPFAM" id="SSF51126">
    <property type="entry name" value="Pectin lyase-like"/>
    <property type="match status" value="1"/>
</dbReference>
<accession>A0A2V2YDY9</accession>
<comment type="caution">
    <text evidence="2">The sequence shown here is derived from an EMBL/GenBank/DDBJ whole genome shotgun (WGS) entry which is preliminary data.</text>
</comment>
<protein>
    <recommendedName>
        <fullName evidence="1">Depolymerase 2 capsule K5-specific C-terminal domain-containing protein</fullName>
    </recommendedName>
</protein>
<evidence type="ECO:0000259" key="1">
    <source>
        <dbReference type="Pfam" id="PF25692"/>
    </source>
</evidence>
<dbReference type="InterPro" id="IPR011050">
    <property type="entry name" value="Pectin_lyase_fold/virulence"/>
</dbReference>
<dbReference type="Gene3D" id="2.160.20.10">
    <property type="entry name" value="Single-stranded right-handed beta-helix, Pectin lyase-like"/>
    <property type="match status" value="1"/>
</dbReference>
<sequence>MPSVSDLMASAFYSGGGRGGIYNVDDNGLRGDDSFDNSDAWARLLKKVGDKLATFLFISGSYRFSAATVDFPSNILVVFANGAHLTPNLGSNIKLNCQIVGGLYSLLFDLSKGGTLSGAPLVTQIYPHWFGARCEDGFDNTQAMQRTFDHAISLKVREVFAPVGIYDIAGTVRVNDPCNFIGVKTTFTNTTNPEIREGGTIFRSIGTSNADMFVFEPVNDYNVIFGTKITDLTFLGSNHFNTGTNKSDRRALYLKYMVTEPSLERLNVVGFTRGGIHTNQFFDGSWYSCRVIQCGKDNEYPAVYLSGESDSTNALHIFGLHIEACEFPLKCDHNMRHVQFIGGKIEMYSATPVLGSPVQLSGVLENTFVGMQFVQRSANDPGYYDNVTKIQPPFFSIASGRVSFNGCFGTTPTPAGTKWFNQTGGEIIIDGSTFDNCWGGDDTAYAFSFSGQVKFLNNNVYCQPTNGKRNLMKFGNECLITGNTVYDPSNGAAVTSGQLFLADGVGTKLENNRIFGSFNKVLDATSTANLIGTTWSGIGEALISIPDGATTPDVGYVDRNGSKWLKLSNTSPTTITNFLNAYGGQVIILTATNGNTTIKNSGAYIALKGSVDAAMSAGASITLRFDGAKWYEMNR</sequence>
<reference evidence="2 3" key="1">
    <citation type="submission" date="2018-05" db="EMBL/GenBank/DDBJ databases">
        <title>Genomic Encyclopedia of Type Strains, Phase III (KMG-III): the genomes of soil and plant-associated and newly described type strains.</title>
        <authorList>
            <person name="Whitman W."/>
        </authorList>
    </citation>
    <scope>NUCLEOTIDE SEQUENCE [LARGE SCALE GENOMIC DNA]</scope>
    <source>
        <strain evidence="2 3">CECT 5696</strain>
    </source>
</reference>
<dbReference type="InterPro" id="IPR012334">
    <property type="entry name" value="Pectin_lyas_fold"/>
</dbReference>